<organism evidence="4 5">
    <name type="scientific">Daphnia galeata</name>
    <dbReference type="NCBI Taxonomy" id="27404"/>
    <lineage>
        <taxon>Eukaryota</taxon>
        <taxon>Metazoa</taxon>
        <taxon>Ecdysozoa</taxon>
        <taxon>Arthropoda</taxon>
        <taxon>Crustacea</taxon>
        <taxon>Branchiopoda</taxon>
        <taxon>Diplostraca</taxon>
        <taxon>Cladocera</taxon>
        <taxon>Anomopoda</taxon>
        <taxon>Daphniidae</taxon>
        <taxon>Daphnia</taxon>
    </lineage>
</organism>
<evidence type="ECO:0000313" key="5">
    <source>
        <dbReference type="Proteomes" id="UP000789390"/>
    </source>
</evidence>
<feature type="signal peptide" evidence="2">
    <location>
        <begin position="1"/>
        <end position="24"/>
    </location>
</feature>
<feature type="domain" description="GH16" evidence="3">
    <location>
        <begin position="23"/>
        <end position="369"/>
    </location>
</feature>
<dbReference type="Gene3D" id="2.60.120.200">
    <property type="match status" value="2"/>
</dbReference>
<keyword evidence="2" id="KW-0732">Signal</keyword>
<dbReference type="GO" id="GO:0005975">
    <property type="term" value="P:carbohydrate metabolic process"/>
    <property type="evidence" value="ECO:0007669"/>
    <property type="project" value="InterPro"/>
</dbReference>
<dbReference type="PANTHER" id="PTHR10963">
    <property type="entry name" value="GLYCOSYL HYDROLASE-RELATED"/>
    <property type="match status" value="1"/>
</dbReference>
<sequence length="782" mass="91019">MEGKDAVVIVWLLLLVLASNRVKGTWSQFYHLRGRLIFQEEFDTLNTSRWQHIITAWRGGNNEFEYYTNRPENSYVRDGVLHIRPTLTADRFGEDFLYNGTLDLWPEGCNINYNGGCVATSDEDIINPIQSARMRTINSFSFTYGTVEIRAKMPRGDWIWPAMWMMPTENRFGPWPRSGEIDIVEIRANNDFTCRNKQMGNTLMGSTLHFGTDGQHNIWRPTHYEAVLEEGDFASDFHVFGLQRLPQSIRFYVDGILIGEITPPDGGFWEVGQLDRDPGGPNIWANGTTMTPFDYPFHFILNVAVGGNFFPDGCVNHQFPKPWSTKIKQQMLPFWEKRHEWLPTWNLQHDGASNALQVDYIRVYEYDPNDTVDWYWYQRGLARDGFQEMKGKVVLSVVAVVLSFVSKATGNFDQFYQLRGRLIFQEEFNTLNKSRWQHLITAWRGGNNEFEYYTDRPENSYVRDGVLHIRPTLTADRFGEDFLYNGTLDMWKEGCNVNYNGGCVATSKEDIINPIQSARIRTINSFSFTYGTVEIRAKMPRGDWIWPAMWMMPTENRYGPWPRSGEIDIVEIRANENLICEDRHMGNKLMGSTLHFGTDSKHNIWRPTHYEAILEEGDFSSDFHIYGLQRLPRSMRFFIDGILIGEVNPPTGGFWELGQLDRDPGGPNIWGNGSPMTPFDEPFHFILNVAVGGNFFPDGCTNKPFPKPWSSKKKEQMRPFWEKRHEWLPTWNKLRRGEEVSNALQVDYIRVYEYAPTNYMPVYDTTDWHWYLWGLGRNPYFG</sequence>
<dbReference type="OrthoDB" id="4781at2759"/>
<reference evidence="4" key="1">
    <citation type="submission" date="2021-11" db="EMBL/GenBank/DDBJ databases">
        <authorList>
            <person name="Schell T."/>
        </authorList>
    </citation>
    <scope>NUCLEOTIDE SEQUENCE</scope>
    <source>
        <strain evidence="4">M5</strain>
    </source>
</reference>
<dbReference type="GO" id="GO:0004553">
    <property type="term" value="F:hydrolase activity, hydrolyzing O-glycosyl compounds"/>
    <property type="evidence" value="ECO:0007669"/>
    <property type="project" value="InterPro"/>
</dbReference>
<comment type="caution">
    <text evidence="4">The sequence shown here is derived from an EMBL/GenBank/DDBJ whole genome shotgun (WGS) entry which is preliminary data.</text>
</comment>
<evidence type="ECO:0000256" key="2">
    <source>
        <dbReference type="SAM" id="SignalP"/>
    </source>
</evidence>
<evidence type="ECO:0000256" key="1">
    <source>
        <dbReference type="ARBA" id="ARBA00006865"/>
    </source>
</evidence>
<gene>
    <name evidence="4" type="ORF">DGAL_LOCUS14828</name>
</gene>
<dbReference type="InterPro" id="IPR013320">
    <property type="entry name" value="ConA-like_dom_sf"/>
</dbReference>
<accession>A0A8J2S1P9</accession>
<evidence type="ECO:0000313" key="4">
    <source>
        <dbReference type="EMBL" id="CAH0111193.1"/>
    </source>
</evidence>
<evidence type="ECO:0000259" key="3">
    <source>
        <dbReference type="PROSITE" id="PS51762"/>
    </source>
</evidence>
<comment type="similarity">
    <text evidence="1">Belongs to the glycosyl hydrolase 16 family.</text>
</comment>
<dbReference type="AlphaFoldDB" id="A0A8J2S1P9"/>
<feature type="chain" id="PRO_5035246098" description="GH16 domain-containing protein" evidence="2">
    <location>
        <begin position="25"/>
        <end position="782"/>
    </location>
</feature>
<dbReference type="PROSITE" id="PS51762">
    <property type="entry name" value="GH16_2"/>
    <property type="match status" value="2"/>
</dbReference>
<proteinExistence type="inferred from homology"/>
<keyword evidence="5" id="KW-1185">Reference proteome</keyword>
<feature type="domain" description="GH16" evidence="3">
    <location>
        <begin position="372"/>
        <end position="757"/>
    </location>
</feature>
<protein>
    <recommendedName>
        <fullName evidence="3">GH16 domain-containing protein</fullName>
    </recommendedName>
</protein>
<name>A0A8J2S1P9_9CRUS</name>
<dbReference type="Pfam" id="PF00722">
    <property type="entry name" value="Glyco_hydro_16"/>
    <property type="match status" value="2"/>
</dbReference>
<dbReference type="InterPro" id="IPR000757">
    <property type="entry name" value="Beta-glucanase-like"/>
</dbReference>
<dbReference type="Proteomes" id="UP000789390">
    <property type="component" value="Unassembled WGS sequence"/>
</dbReference>
<dbReference type="EMBL" id="CAKKLH010000311">
    <property type="protein sequence ID" value="CAH0111193.1"/>
    <property type="molecule type" value="Genomic_DNA"/>
</dbReference>
<dbReference type="InterPro" id="IPR050546">
    <property type="entry name" value="Glycosyl_Hydrlase_16"/>
</dbReference>
<dbReference type="SUPFAM" id="SSF49899">
    <property type="entry name" value="Concanavalin A-like lectins/glucanases"/>
    <property type="match status" value="2"/>
</dbReference>
<dbReference type="PANTHER" id="PTHR10963:SF55">
    <property type="entry name" value="GLYCOSIDE HYDROLASE FAMILY 16 PROTEIN"/>
    <property type="match status" value="1"/>
</dbReference>